<evidence type="ECO:0000313" key="3">
    <source>
        <dbReference type="Proteomes" id="UP001152523"/>
    </source>
</evidence>
<gene>
    <name evidence="2" type="ORF">CEPIT_LOCUS7307</name>
</gene>
<comment type="caution">
    <text evidence="2">The sequence shown here is derived from an EMBL/GenBank/DDBJ whole genome shotgun (WGS) entry which is preliminary data.</text>
</comment>
<dbReference type="Proteomes" id="UP001152523">
    <property type="component" value="Unassembled WGS sequence"/>
</dbReference>
<sequence>MEIQEDEPMHECGKKILEIFSEFMARIVKIEELASVGNRMLVGFQQGLEYVRRPQIEEKSELVEFILKANQTKRLVSYIEAGCKNTNDSINSINKLHVCLQGLQDHKMQAKYLMDELDCLLNDAEAVVRSANYSLPCTTIDRDINRSLDFKADFLEEEVASGVLKSEVIDIAMMMAVVCSMIKKDYVMQEKIISSLNLKTSTGELDTYCLMWSLRPYVDDEIMAKAWKLVH</sequence>
<accession>A0AAV0CLK8</accession>
<evidence type="ECO:0000313" key="2">
    <source>
        <dbReference type="EMBL" id="CAH9080448.1"/>
    </source>
</evidence>
<protein>
    <recommendedName>
        <fullName evidence="1">DUF7795 domain-containing protein</fullName>
    </recommendedName>
</protein>
<dbReference type="PANTHER" id="PTHR35305:SF2">
    <property type="entry name" value="FAD-BINDING PROTEIN"/>
    <property type="match status" value="1"/>
</dbReference>
<name>A0AAV0CLK8_9ASTE</name>
<dbReference type="Pfam" id="PF25071">
    <property type="entry name" value="DUF7795"/>
    <property type="match status" value="1"/>
</dbReference>
<feature type="domain" description="DUF7795" evidence="1">
    <location>
        <begin position="13"/>
        <end position="132"/>
    </location>
</feature>
<keyword evidence="3" id="KW-1185">Reference proteome</keyword>
<dbReference type="EMBL" id="CAMAPF010000035">
    <property type="protein sequence ID" value="CAH9080448.1"/>
    <property type="molecule type" value="Genomic_DNA"/>
</dbReference>
<proteinExistence type="predicted"/>
<dbReference type="AlphaFoldDB" id="A0AAV0CLK8"/>
<reference evidence="2" key="1">
    <citation type="submission" date="2022-07" db="EMBL/GenBank/DDBJ databases">
        <authorList>
            <person name="Macas J."/>
            <person name="Novak P."/>
            <person name="Neumann P."/>
        </authorList>
    </citation>
    <scope>NUCLEOTIDE SEQUENCE</scope>
</reference>
<organism evidence="2 3">
    <name type="scientific">Cuscuta epithymum</name>
    <dbReference type="NCBI Taxonomy" id="186058"/>
    <lineage>
        <taxon>Eukaryota</taxon>
        <taxon>Viridiplantae</taxon>
        <taxon>Streptophyta</taxon>
        <taxon>Embryophyta</taxon>
        <taxon>Tracheophyta</taxon>
        <taxon>Spermatophyta</taxon>
        <taxon>Magnoliopsida</taxon>
        <taxon>eudicotyledons</taxon>
        <taxon>Gunneridae</taxon>
        <taxon>Pentapetalae</taxon>
        <taxon>asterids</taxon>
        <taxon>lamiids</taxon>
        <taxon>Solanales</taxon>
        <taxon>Convolvulaceae</taxon>
        <taxon>Cuscuteae</taxon>
        <taxon>Cuscuta</taxon>
        <taxon>Cuscuta subgen. Cuscuta</taxon>
    </lineage>
</organism>
<dbReference type="InterPro" id="IPR056697">
    <property type="entry name" value="DUF7795"/>
</dbReference>
<dbReference type="PANTHER" id="PTHR35305">
    <property type="entry name" value="FAD-BINDING PROTEIN"/>
    <property type="match status" value="1"/>
</dbReference>
<evidence type="ECO:0000259" key="1">
    <source>
        <dbReference type="Pfam" id="PF25071"/>
    </source>
</evidence>